<dbReference type="Proteomes" id="UP000028702">
    <property type="component" value="Unassembled WGS sequence"/>
</dbReference>
<dbReference type="InterPro" id="IPR036365">
    <property type="entry name" value="PGBD-like_sf"/>
</dbReference>
<keyword evidence="3" id="KW-1185">Reference proteome</keyword>
<organism evidence="2 3">
    <name type="scientific">Tepidicaulis marinus</name>
    <dbReference type="NCBI Taxonomy" id="1333998"/>
    <lineage>
        <taxon>Bacteria</taxon>
        <taxon>Pseudomonadati</taxon>
        <taxon>Pseudomonadota</taxon>
        <taxon>Alphaproteobacteria</taxon>
        <taxon>Hyphomicrobiales</taxon>
        <taxon>Parvibaculaceae</taxon>
        <taxon>Tepidicaulis</taxon>
    </lineage>
</organism>
<name>A0A081BB82_9HYPH</name>
<dbReference type="EMBL" id="BBIO01000008">
    <property type="protein sequence ID" value="GAK45300.1"/>
    <property type="molecule type" value="Genomic_DNA"/>
</dbReference>
<dbReference type="eggNOG" id="COG5480">
    <property type="taxonomic scope" value="Bacteria"/>
</dbReference>
<dbReference type="Gene3D" id="1.10.101.10">
    <property type="entry name" value="PGBD-like superfamily/PGBD"/>
    <property type="match status" value="1"/>
</dbReference>
<dbReference type="Pfam" id="PF01471">
    <property type="entry name" value="PG_binding_1"/>
    <property type="match status" value="1"/>
</dbReference>
<reference evidence="2 3" key="1">
    <citation type="submission" date="2014-07" db="EMBL/GenBank/DDBJ databases">
        <title>Tepidicaulis marinum gen. nov., sp. nov., a novel marine bacterium denitrifying nitrate to nitrous oxide strictly under microaerobic conditions.</title>
        <authorList>
            <person name="Takeuchi M."/>
            <person name="Yamagishi T."/>
            <person name="Kamagata Y."/>
            <person name="Oshima K."/>
            <person name="Hattori M."/>
            <person name="Katayama T."/>
            <person name="Hanada S."/>
            <person name="Tamaki H."/>
            <person name="Marumo K."/>
            <person name="Maeda H."/>
            <person name="Nedachi M."/>
            <person name="Iwasaki W."/>
            <person name="Suwa Y."/>
            <person name="Sakata S."/>
        </authorList>
    </citation>
    <scope>NUCLEOTIDE SEQUENCE [LARGE SCALE GENOMIC DNA]</scope>
    <source>
        <strain evidence="2 3">MA2</strain>
    </source>
</reference>
<evidence type="ECO:0000259" key="1">
    <source>
        <dbReference type="Pfam" id="PF01471"/>
    </source>
</evidence>
<dbReference type="AlphaFoldDB" id="A0A081BB82"/>
<gene>
    <name evidence="2" type="ORF">M2A_1799</name>
</gene>
<dbReference type="Pfam" id="PF06282">
    <property type="entry name" value="DUF1036"/>
    <property type="match status" value="2"/>
</dbReference>
<dbReference type="RefSeq" id="WP_045446070.1">
    <property type="nucleotide sequence ID" value="NZ_BBIO01000008.1"/>
</dbReference>
<proteinExistence type="predicted"/>
<accession>A0A081BB82</accession>
<dbReference type="InterPro" id="IPR002477">
    <property type="entry name" value="Peptidoglycan-bd-like"/>
</dbReference>
<comment type="caution">
    <text evidence="2">The sequence shown here is derived from an EMBL/GenBank/DDBJ whole genome shotgun (WGS) entry which is preliminary data.</text>
</comment>
<evidence type="ECO:0000313" key="3">
    <source>
        <dbReference type="Proteomes" id="UP000028702"/>
    </source>
</evidence>
<dbReference type="SUPFAM" id="SSF47090">
    <property type="entry name" value="PGBD-like"/>
    <property type="match status" value="1"/>
</dbReference>
<protein>
    <submittedName>
        <fullName evidence="2">Conserved protein</fullName>
    </submittedName>
</protein>
<dbReference type="InterPro" id="IPR009380">
    <property type="entry name" value="DUF1036"/>
</dbReference>
<evidence type="ECO:0000313" key="2">
    <source>
        <dbReference type="EMBL" id="GAK45300.1"/>
    </source>
</evidence>
<dbReference type="InterPro" id="IPR036366">
    <property type="entry name" value="PGBDSf"/>
</dbReference>
<sequence length="356" mass="39349">MERSAAYPNDSAARPYLSLAGSIAAAFALAVSLLVLAAAPAKADYKFCNATSYVLKSAIAYQSDGVWKSQGWHQILPGNCAPVLRGEITEEMYYVFARSIAAHKGGTKYFSGNERFCTVPGDFLIEGRETCVARGYDAHHFTKVDTKPGKDWTTTFSEPRDYSIKQAKIAGIQRLLIDNEYKLSRVDGYDGRNTTRAIMSFQRSINVKPDGDVSDALFEQLIAGAEQNQRKAGLSFCNQTEYLVWAAVGYETDRGPESSGWIRVEPGACEKAIKGQLKKRDYFTYAEAVDENGLIPVIGGRELIWGGDAPFCTKPTRFQIQGRERCVERGLDTTGFKRIDTGEKLIWQETLTAPAP</sequence>
<dbReference type="STRING" id="1333998.M2A_1799"/>
<feature type="domain" description="Peptidoglycan binding-like" evidence="1">
    <location>
        <begin position="170"/>
        <end position="221"/>
    </location>
</feature>